<comment type="similarity">
    <text evidence="2">Belongs to the paired homeobox family.</text>
</comment>
<evidence type="ECO:0000256" key="7">
    <source>
        <dbReference type="ARBA" id="ARBA00023155"/>
    </source>
</evidence>
<feature type="DNA-binding region" description="Homeobox" evidence="13">
    <location>
        <begin position="98"/>
        <end position="157"/>
    </location>
</feature>
<evidence type="ECO:0000256" key="1">
    <source>
        <dbReference type="ARBA" id="ARBA00004123"/>
    </source>
</evidence>
<dbReference type="GO" id="GO:0000977">
    <property type="term" value="F:RNA polymerase II transcription regulatory region sequence-specific DNA binding"/>
    <property type="evidence" value="ECO:0007669"/>
    <property type="project" value="TreeGrafter"/>
</dbReference>
<evidence type="ECO:0000256" key="12">
    <source>
        <dbReference type="ARBA" id="ARBA00074894"/>
    </source>
</evidence>
<keyword evidence="8" id="KW-0010">Activator</keyword>
<protein>
    <recommendedName>
        <fullName evidence="12">Homeobox protein aristaless-like 4</fullName>
    </recommendedName>
</protein>
<keyword evidence="4" id="KW-0597">Phosphoprotein</keyword>
<feature type="domain" description="Homeobox" evidence="16">
    <location>
        <begin position="96"/>
        <end position="156"/>
    </location>
</feature>
<evidence type="ECO:0000256" key="15">
    <source>
        <dbReference type="SAM" id="MobiDB-lite"/>
    </source>
</evidence>
<evidence type="ECO:0000256" key="10">
    <source>
        <dbReference type="ARBA" id="ARBA00023242"/>
    </source>
</evidence>
<dbReference type="GO" id="GO:0000981">
    <property type="term" value="F:DNA-binding transcription factor activity, RNA polymerase II-specific"/>
    <property type="evidence" value="ECO:0007669"/>
    <property type="project" value="InterPro"/>
</dbReference>
<dbReference type="InterPro" id="IPR050649">
    <property type="entry name" value="Paired_Homeobox_TFs"/>
</dbReference>
<proteinExistence type="inferred from homology"/>
<comment type="caution">
    <text evidence="17">The sequence shown here is derived from an EMBL/GenBank/DDBJ whole genome shotgun (WGS) entry which is preliminary data.</text>
</comment>
<dbReference type="FunFam" id="1.10.10.60:FF:000127">
    <property type="entry name" value="homeobox protein aristaless-like 4"/>
    <property type="match status" value="1"/>
</dbReference>
<dbReference type="EMBL" id="CACRXK020001091">
    <property type="protein sequence ID" value="CAB3986911.1"/>
    <property type="molecule type" value="Genomic_DNA"/>
</dbReference>
<dbReference type="PANTHER" id="PTHR24329">
    <property type="entry name" value="HOMEOBOX PROTEIN ARISTALESS"/>
    <property type="match status" value="1"/>
</dbReference>
<keyword evidence="3" id="KW-0217">Developmental protein</keyword>
<dbReference type="PANTHER" id="PTHR24329:SF543">
    <property type="entry name" value="FI01017P-RELATED"/>
    <property type="match status" value="1"/>
</dbReference>
<dbReference type="PROSITE" id="PS50071">
    <property type="entry name" value="HOMEOBOX_2"/>
    <property type="match status" value="1"/>
</dbReference>
<keyword evidence="18" id="KW-1185">Reference proteome</keyword>
<dbReference type="SMART" id="SM00389">
    <property type="entry name" value="HOX"/>
    <property type="match status" value="1"/>
</dbReference>
<evidence type="ECO:0000259" key="16">
    <source>
        <dbReference type="PROSITE" id="PS50071"/>
    </source>
</evidence>
<dbReference type="InterPro" id="IPR017970">
    <property type="entry name" value="Homeobox_CS"/>
</dbReference>
<dbReference type="InterPro" id="IPR001356">
    <property type="entry name" value="HD"/>
</dbReference>
<evidence type="ECO:0000256" key="9">
    <source>
        <dbReference type="ARBA" id="ARBA00023163"/>
    </source>
</evidence>
<dbReference type="PROSITE" id="PS00027">
    <property type="entry name" value="HOMEOBOX_1"/>
    <property type="match status" value="1"/>
</dbReference>
<feature type="compositionally biased region" description="Basic and acidic residues" evidence="15">
    <location>
        <begin position="53"/>
        <end position="63"/>
    </location>
</feature>
<accession>A0A6S7GQM2</accession>
<name>A0A6S7GQM2_PARCT</name>
<comment type="subcellular location">
    <subcellularLocation>
        <location evidence="1 13 14">Nucleus</location>
    </subcellularLocation>
</comment>
<feature type="region of interest" description="Disordered" evidence="15">
    <location>
        <begin position="1"/>
        <end position="102"/>
    </location>
</feature>
<feature type="compositionally biased region" description="Polar residues" evidence="15">
    <location>
        <begin position="64"/>
        <end position="86"/>
    </location>
</feature>
<dbReference type="GO" id="GO:0048513">
    <property type="term" value="P:animal organ development"/>
    <property type="evidence" value="ECO:0007669"/>
    <property type="project" value="UniProtKB-ARBA"/>
</dbReference>
<evidence type="ECO:0000256" key="6">
    <source>
        <dbReference type="ARBA" id="ARBA00023125"/>
    </source>
</evidence>
<evidence type="ECO:0000256" key="2">
    <source>
        <dbReference type="ARBA" id="ARBA00005733"/>
    </source>
</evidence>
<evidence type="ECO:0000256" key="8">
    <source>
        <dbReference type="ARBA" id="ARBA00023159"/>
    </source>
</evidence>
<evidence type="ECO:0000256" key="11">
    <source>
        <dbReference type="ARBA" id="ARBA00064179"/>
    </source>
</evidence>
<dbReference type="Pfam" id="PF00046">
    <property type="entry name" value="Homeodomain"/>
    <property type="match status" value="1"/>
</dbReference>
<comment type="subunit">
    <text evidence="11">Binds DNA.</text>
</comment>
<evidence type="ECO:0000256" key="14">
    <source>
        <dbReference type="RuleBase" id="RU000682"/>
    </source>
</evidence>
<evidence type="ECO:0000313" key="18">
    <source>
        <dbReference type="Proteomes" id="UP001152795"/>
    </source>
</evidence>
<dbReference type="Gene3D" id="1.10.10.60">
    <property type="entry name" value="Homeodomain-like"/>
    <property type="match status" value="1"/>
</dbReference>
<dbReference type="Proteomes" id="UP001152795">
    <property type="component" value="Unassembled WGS sequence"/>
</dbReference>
<dbReference type="CDD" id="cd00086">
    <property type="entry name" value="homeodomain"/>
    <property type="match status" value="1"/>
</dbReference>
<evidence type="ECO:0000256" key="4">
    <source>
        <dbReference type="ARBA" id="ARBA00022553"/>
    </source>
</evidence>
<keyword evidence="5" id="KW-0805">Transcription regulation</keyword>
<dbReference type="AlphaFoldDB" id="A0A6S7GQM2"/>
<organism evidence="17 18">
    <name type="scientific">Paramuricea clavata</name>
    <name type="common">Red gorgonian</name>
    <name type="synonym">Violescent sea-whip</name>
    <dbReference type="NCBI Taxonomy" id="317549"/>
    <lineage>
        <taxon>Eukaryota</taxon>
        <taxon>Metazoa</taxon>
        <taxon>Cnidaria</taxon>
        <taxon>Anthozoa</taxon>
        <taxon>Octocorallia</taxon>
        <taxon>Malacalcyonacea</taxon>
        <taxon>Plexauridae</taxon>
        <taxon>Paramuricea</taxon>
    </lineage>
</organism>
<dbReference type="InterPro" id="IPR009057">
    <property type="entry name" value="Homeodomain-like_sf"/>
</dbReference>
<evidence type="ECO:0000256" key="3">
    <source>
        <dbReference type="ARBA" id="ARBA00022473"/>
    </source>
</evidence>
<sequence length="363" mass="40143">MMQPAMGSSSQACQMGNVPLSHPQIQTRTPGNHSPTLMQGASSIELSPQLEQGSEKRAVKREQAQTPSMVQVHTESTNNPTTSPMEPTTHENTPKRKKRRNRTTFTSYQLEEMEGVFQKTHYPDVYTREQLALRTDLTEARVQVWFQNRRAKWRKRERFPQIPVRPPCVPGSPHVYRDSPSYVNPSPGHWPSTTAMTRPPQKSQIPYNPQLSPVLNPNRGVIRSPTSNSPQGFNATNIPGSPVAHVITMSSPMTSYMSANRASQAGHHPGMMSNSMAALIHHDAHKPAHGQQINTSQPLSHAPSGTIVNGGHGGHAQIMQVPVHNQGMEGNPDIDRKSPGLKALRMKAKEHSVAMGMVRNFQC</sequence>
<gene>
    <name evidence="17" type="ORF">PACLA_8A019345</name>
</gene>
<reference evidence="17" key="1">
    <citation type="submission" date="2020-04" db="EMBL/GenBank/DDBJ databases">
        <authorList>
            <person name="Alioto T."/>
            <person name="Alioto T."/>
            <person name="Gomez Garrido J."/>
        </authorList>
    </citation>
    <scope>NUCLEOTIDE SEQUENCE</scope>
    <source>
        <strain evidence="17">A484AB</strain>
    </source>
</reference>
<dbReference type="OrthoDB" id="6159439at2759"/>
<dbReference type="SUPFAM" id="SSF46689">
    <property type="entry name" value="Homeodomain-like"/>
    <property type="match status" value="1"/>
</dbReference>
<keyword evidence="7 13" id="KW-0371">Homeobox</keyword>
<feature type="compositionally biased region" description="Polar residues" evidence="15">
    <location>
        <begin position="23"/>
        <end position="52"/>
    </location>
</feature>
<dbReference type="GO" id="GO:0005634">
    <property type="term" value="C:nucleus"/>
    <property type="evidence" value="ECO:0007669"/>
    <property type="project" value="UniProtKB-SubCell"/>
</dbReference>
<keyword evidence="10 13" id="KW-0539">Nucleus</keyword>
<evidence type="ECO:0000313" key="17">
    <source>
        <dbReference type="EMBL" id="CAB3986911.1"/>
    </source>
</evidence>
<keyword evidence="9" id="KW-0804">Transcription</keyword>
<evidence type="ECO:0000256" key="5">
    <source>
        <dbReference type="ARBA" id="ARBA00023015"/>
    </source>
</evidence>
<keyword evidence="6 13" id="KW-0238">DNA-binding</keyword>
<feature type="compositionally biased region" description="Polar residues" evidence="15">
    <location>
        <begin position="1"/>
        <end position="14"/>
    </location>
</feature>
<evidence type="ECO:0000256" key="13">
    <source>
        <dbReference type="PROSITE-ProRule" id="PRU00108"/>
    </source>
</evidence>